<evidence type="ECO:0000313" key="2">
    <source>
        <dbReference type="EMBL" id="BCX47302.1"/>
    </source>
</evidence>
<keyword evidence="3" id="KW-1185">Reference proteome</keyword>
<dbReference type="EMBL" id="AP024702">
    <property type="protein sequence ID" value="BCX47302.1"/>
    <property type="molecule type" value="Genomic_DNA"/>
</dbReference>
<proteinExistence type="predicted"/>
<feature type="compositionally biased region" description="Basic and acidic residues" evidence="1">
    <location>
        <begin position="38"/>
        <end position="48"/>
    </location>
</feature>
<feature type="region of interest" description="Disordered" evidence="1">
    <location>
        <begin position="28"/>
        <end position="48"/>
    </location>
</feature>
<dbReference type="Proteomes" id="UP001374893">
    <property type="component" value="Chromosome"/>
</dbReference>
<evidence type="ECO:0000256" key="1">
    <source>
        <dbReference type="SAM" id="MobiDB-lite"/>
    </source>
</evidence>
<sequence length="48" mass="5611">MMSLVVATVIWMLIYKYLESNGMWEVEDPPRATPLSEEEIRALEEENP</sequence>
<accession>A0ABN6H3X5</accession>
<evidence type="ECO:0000313" key="3">
    <source>
        <dbReference type="Proteomes" id="UP001374893"/>
    </source>
</evidence>
<gene>
    <name evidence="2" type="ORF">HAHE_12100</name>
</gene>
<protein>
    <submittedName>
        <fullName evidence="2">Uncharacterized protein</fullName>
    </submittedName>
</protein>
<reference evidence="2 3" key="1">
    <citation type="submission" date="2021-06" db="EMBL/GenBank/DDBJ databases">
        <title>Complete genome of Haloferula helveola possessing various polysaccharide degrading enzymes.</title>
        <authorList>
            <person name="Takami H."/>
            <person name="Huang C."/>
            <person name="Hamasaki K."/>
        </authorList>
    </citation>
    <scope>NUCLEOTIDE SEQUENCE [LARGE SCALE GENOMIC DNA]</scope>
    <source>
        <strain evidence="2 3">CN-1</strain>
    </source>
</reference>
<name>A0ABN6H3X5_9BACT</name>
<organism evidence="2 3">
    <name type="scientific">Haloferula helveola</name>
    <dbReference type="NCBI Taxonomy" id="490095"/>
    <lineage>
        <taxon>Bacteria</taxon>
        <taxon>Pseudomonadati</taxon>
        <taxon>Verrucomicrobiota</taxon>
        <taxon>Verrucomicrobiia</taxon>
        <taxon>Verrucomicrobiales</taxon>
        <taxon>Verrucomicrobiaceae</taxon>
        <taxon>Haloferula</taxon>
    </lineage>
</organism>